<dbReference type="GO" id="GO:0007129">
    <property type="term" value="P:homologous chromosome pairing at meiosis"/>
    <property type="evidence" value="ECO:0007669"/>
    <property type="project" value="TreeGrafter"/>
</dbReference>
<evidence type="ECO:0000259" key="7">
    <source>
        <dbReference type="Pfam" id="PF07106"/>
    </source>
</evidence>
<gene>
    <name evidence="8" type="ORF">WR25_05099</name>
</gene>
<dbReference type="GO" id="GO:0120231">
    <property type="term" value="C:DNA recombinase auxiliary factor complex"/>
    <property type="evidence" value="ECO:0007669"/>
    <property type="project" value="TreeGrafter"/>
</dbReference>
<evidence type="ECO:0000256" key="2">
    <source>
        <dbReference type="ARBA" id="ARBA00007922"/>
    </source>
</evidence>
<dbReference type="GO" id="GO:0120230">
    <property type="term" value="F:recombinase activator activity"/>
    <property type="evidence" value="ECO:0007669"/>
    <property type="project" value="TreeGrafter"/>
</dbReference>
<feature type="domain" description="Homologous-pairing protein 2 winged helix" evidence="7">
    <location>
        <begin position="10"/>
        <end position="70"/>
    </location>
</feature>
<protein>
    <recommendedName>
        <fullName evidence="7">Homologous-pairing protein 2 winged helix domain-containing protein</fullName>
    </recommendedName>
</protein>
<evidence type="ECO:0000256" key="1">
    <source>
        <dbReference type="ARBA" id="ARBA00004123"/>
    </source>
</evidence>
<keyword evidence="6" id="KW-0175">Coiled coil</keyword>
<dbReference type="OrthoDB" id="272266at2759"/>
<accession>A0A2A2J8D5</accession>
<dbReference type="STRING" id="2018661.A0A2A2J8D5"/>
<keyword evidence="5" id="KW-0469">Meiosis</keyword>
<keyword evidence="3" id="KW-0233">DNA recombination</keyword>
<sequence length="207" mass="23356">MAKAALEQKAMTAVPQYLIDQNRPYSPIDIYNNLHQEFGKTLIVKALEAAVTAGKIKEKAVGKQKIYYANQENFENSDDSALGEYDAKIGELSETVTHLNNEYKELDKELKTLIADETTENLKFTLQIMTNRSKAMEERCATLEAGRNTDVESESKQLAVKESTINKVLKTRKRLASDMFNSIRENSMLTKKALVESLGIEVEKDEI</sequence>
<evidence type="ECO:0000313" key="9">
    <source>
        <dbReference type="Proteomes" id="UP000218231"/>
    </source>
</evidence>
<evidence type="ECO:0000256" key="4">
    <source>
        <dbReference type="ARBA" id="ARBA00023242"/>
    </source>
</evidence>
<comment type="caution">
    <text evidence="8">The sequence shown here is derived from an EMBL/GenBank/DDBJ whole genome shotgun (WGS) entry which is preliminary data.</text>
</comment>
<dbReference type="Proteomes" id="UP000218231">
    <property type="component" value="Unassembled WGS sequence"/>
</dbReference>
<evidence type="ECO:0000256" key="5">
    <source>
        <dbReference type="ARBA" id="ARBA00023254"/>
    </source>
</evidence>
<organism evidence="8 9">
    <name type="scientific">Diploscapter pachys</name>
    <dbReference type="NCBI Taxonomy" id="2018661"/>
    <lineage>
        <taxon>Eukaryota</taxon>
        <taxon>Metazoa</taxon>
        <taxon>Ecdysozoa</taxon>
        <taxon>Nematoda</taxon>
        <taxon>Chromadorea</taxon>
        <taxon>Rhabditida</taxon>
        <taxon>Rhabditina</taxon>
        <taxon>Rhabditomorpha</taxon>
        <taxon>Rhabditoidea</taxon>
        <taxon>Rhabditidae</taxon>
        <taxon>Diploscapter</taxon>
    </lineage>
</organism>
<dbReference type="Gene3D" id="1.10.10.10">
    <property type="entry name" value="Winged helix-like DNA-binding domain superfamily/Winged helix DNA-binding domain"/>
    <property type="match status" value="1"/>
</dbReference>
<proteinExistence type="inferred from homology"/>
<dbReference type="GO" id="GO:0000709">
    <property type="term" value="P:meiotic joint molecule formation"/>
    <property type="evidence" value="ECO:0007669"/>
    <property type="project" value="TreeGrafter"/>
</dbReference>
<evidence type="ECO:0000256" key="3">
    <source>
        <dbReference type="ARBA" id="ARBA00023172"/>
    </source>
</evidence>
<dbReference type="PANTHER" id="PTHR15938:SF0">
    <property type="entry name" value="HOMOLOGOUS-PAIRING PROTEIN 2 HOMOLOG"/>
    <property type="match status" value="1"/>
</dbReference>
<reference evidence="8 9" key="1">
    <citation type="journal article" date="2017" name="Curr. Biol.">
        <title>Genome architecture and evolution of a unichromosomal asexual nematode.</title>
        <authorList>
            <person name="Fradin H."/>
            <person name="Zegar C."/>
            <person name="Gutwein M."/>
            <person name="Lucas J."/>
            <person name="Kovtun M."/>
            <person name="Corcoran D."/>
            <person name="Baugh L.R."/>
            <person name="Kiontke K."/>
            <person name="Gunsalus K."/>
            <person name="Fitch D.H."/>
            <person name="Piano F."/>
        </authorList>
    </citation>
    <scope>NUCLEOTIDE SEQUENCE [LARGE SCALE GENOMIC DNA]</scope>
    <source>
        <strain evidence="8">PF1309</strain>
    </source>
</reference>
<evidence type="ECO:0000256" key="6">
    <source>
        <dbReference type="SAM" id="Coils"/>
    </source>
</evidence>
<dbReference type="AlphaFoldDB" id="A0A2A2J8D5"/>
<keyword evidence="4" id="KW-0539">Nucleus</keyword>
<dbReference type="Pfam" id="PF07106">
    <property type="entry name" value="WHD_TBPIP"/>
    <property type="match status" value="1"/>
</dbReference>
<dbReference type="PANTHER" id="PTHR15938">
    <property type="entry name" value="TBP-1 INTERACTING PROTEIN"/>
    <property type="match status" value="1"/>
</dbReference>
<evidence type="ECO:0000313" key="8">
    <source>
        <dbReference type="EMBL" id="PAV57792.1"/>
    </source>
</evidence>
<dbReference type="GO" id="GO:0000794">
    <property type="term" value="C:condensed nuclear chromosome"/>
    <property type="evidence" value="ECO:0007669"/>
    <property type="project" value="TreeGrafter"/>
</dbReference>
<dbReference type="InterPro" id="IPR036388">
    <property type="entry name" value="WH-like_DNA-bd_sf"/>
</dbReference>
<comment type="similarity">
    <text evidence="2">Belongs to the HOP2 family.</text>
</comment>
<name>A0A2A2J8D5_9BILA</name>
<dbReference type="GO" id="GO:0010774">
    <property type="term" value="P:meiotic strand invasion involved in reciprocal meiotic recombination"/>
    <property type="evidence" value="ECO:0007669"/>
    <property type="project" value="TreeGrafter"/>
</dbReference>
<dbReference type="EMBL" id="LIAE01010624">
    <property type="protein sequence ID" value="PAV57792.1"/>
    <property type="molecule type" value="Genomic_DNA"/>
</dbReference>
<dbReference type="GO" id="GO:0003690">
    <property type="term" value="F:double-stranded DNA binding"/>
    <property type="evidence" value="ECO:0007669"/>
    <property type="project" value="TreeGrafter"/>
</dbReference>
<comment type="subcellular location">
    <subcellularLocation>
        <location evidence="1">Nucleus</location>
    </subcellularLocation>
</comment>
<feature type="coiled-coil region" evidence="6">
    <location>
        <begin position="89"/>
        <end position="116"/>
    </location>
</feature>
<keyword evidence="9" id="KW-1185">Reference proteome</keyword>
<dbReference type="InterPro" id="IPR010776">
    <property type="entry name" value="Hop2_WH_dom"/>
</dbReference>